<evidence type="ECO:0000256" key="1">
    <source>
        <dbReference type="ARBA" id="ARBA00004201"/>
    </source>
</evidence>
<comment type="similarity">
    <text evidence="2">Belongs to the WD repeat EDC4 family.</text>
</comment>
<feature type="repeat" description="WD" evidence="9">
    <location>
        <begin position="201"/>
        <end position="234"/>
    </location>
</feature>
<reference evidence="13 14" key="1">
    <citation type="submission" date="2024-11" db="EMBL/GenBank/DDBJ databases">
        <title>Chromosome-level genome assembly of Eucalyptus globulus Labill. provides insights into its genome evolution.</title>
        <authorList>
            <person name="Li X."/>
        </authorList>
    </citation>
    <scope>NUCLEOTIDE SEQUENCE [LARGE SCALE GENOMIC DNA]</scope>
    <source>
        <strain evidence="13">CL2024</strain>
        <tissue evidence="13">Fresh tender leaves</tissue>
    </source>
</reference>
<feature type="compositionally biased region" description="Polar residues" evidence="10">
    <location>
        <begin position="703"/>
        <end position="727"/>
    </location>
</feature>
<dbReference type="SUPFAM" id="SSF50978">
    <property type="entry name" value="WD40 repeat-like"/>
    <property type="match status" value="1"/>
</dbReference>
<accession>A0ABD3KYV9</accession>
<evidence type="ECO:0000256" key="10">
    <source>
        <dbReference type="SAM" id="MobiDB-lite"/>
    </source>
</evidence>
<comment type="subcellular location">
    <subcellularLocation>
        <location evidence="1">Cytoplasm</location>
        <location evidence="1">P-body</location>
    </subcellularLocation>
</comment>
<evidence type="ECO:0000313" key="13">
    <source>
        <dbReference type="EMBL" id="KAL3741060.1"/>
    </source>
</evidence>
<feature type="region of interest" description="Disordered" evidence="10">
    <location>
        <begin position="459"/>
        <end position="573"/>
    </location>
</feature>
<dbReference type="InterPro" id="IPR001680">
    <property type="entry name" value="WD40_rpt"/>
</dbReference>
<feature type="domain" description="Enhancer of mRNA-decapping protein 4 WD40 repeat region" evidence="11">
    <location>
        <begin position="35"/>
        <end position="343"/>
    </location>
</feature>
<dbReference type="InterPro" id="IPR032401">
    <property type="entry name" value="EDC4_WD40"/>
</dbReference>
<feature type="region of interest" description="Disordered" evidence="10">
    <location>
        <begin position="703"/>
        <end position="790"/>
    </location>
</feature>
<evidence type="ECO:0000256" key="4">
    <source>
        <dbReference type="ARBA" id="ARBA00022553"/>
    </source>
</evidence>
<feature type="compositionally biased region" description="Low complexity" evidence="10">
    <location>
        <begin position="758"/>
        <end position="788"/>
    </location>
</feature>
<evidence type="ECO:0008006" key="15">
    <source>
        <dbReference type="Google" id="ProtNLM"/>
    </source>
</evidence>
<dbReference type="SMART" id="SM00320">
    <property type="entry name" value="WD40"/>
    <property type="match status" value="3"/>
</dbReference>
<feature type="repeat" description="WD" evidence="9">
    <location>
        <begin position="82"/>
        <end position="124"/>
    </location>
</feature>
<feature type="compositionally biased region" description="Low complexity" evidence="10">
    <location>
        <begin position="510"/>
        <end position="524"/>
    </location>
</feature>
<dbReference type="GO" id="GO:0000932">
    <property type="term" value="C:P-body"/>
    <property type="evidence" value="ECO:0007669"/>
    <property type="project" value="UniProtKB-SubCell"/>
</dbReference>
<keyword evidence="7" id="KW-0677">Repeat</keyword>
<dbReference type="InterPro" id="IPR036322">
    <property type="entry name" value="WD40_repeat_dom_sf"/>
</dbReference>
<protein>
    <recommendedName>
        <fullName evidence="15">Enhancer of mRNA-decapping protein 4 WD40 repeat region domain-containing protein</fullName>
    </recommendedName>
</protein>
<dbReference type="Gene3D" id="1.10.220.100">
    <property type="entry name" value="conserved c-terminal region of ge- 1"/>
    <property type="match status" value="1"/>
</dbReference>
<dbReference type="PANTHER" id="PTHR15598">
    <property type="entry name" value="ENHANCER OF MRNA-DECAPPING PROTEIN 4"/>
    <property type="match status" value="1"/>
</dbReference>
<keyword evidence="8" id="KW-0175">Coiled coil</keyword>
<dbReference type="Proteomes" id="UP001634007">
    <property type="component" value="Unassembled WGS sequence"/>
</dbReference>
<proteinExistence type="inferred from homology"/>
<evidence type="ECO:0000256" key="3">
    <source>
        <dbReference type="ARBA" id="ARBA00022490"/>
    </source>
</evidence>
<evidence type="ECO:0000259" key="11">
    <source>
        <dbReference type="Pfam" id="PF16529"/>
    </source>
</evidence>
<keyword evidence="6" id="KW-0507">mRNA processing</keyword>
<dbReference type="InterPro" id="IPR049404">
    <property type="entry name" value="EDC4_C"/>
</dbReference>
<feature type="compositionally biased region" description="Polar residues" evidence="10">
    <location>
        <begin position="475"/>
        <end position="509"/>
    </location>
</feature>
<sequence>MLSSKLPKGRHLIGDHLVYDIDVRLPGEVQPQLEVTPITKYVSDPGLVLGRQIAVNRNYICYGLKMGNIRVLNINTALRSLLRGHTQRVTDMAFFAEDVHLLASASIDGRIFIWKINEGADEEEKAQISGKIVIAIQIVGEEEPVHPRLCWHPHKQEILMVAIGNRVLKIDSTKVGKAESFTAEEPLKCPIDKLIDGIQVVGKHDAVVTDLSMCQWMTSRLASASVDGTVKIWEDRKPSPLAVLRPHDGHAVNSVTFLTAPHRPDHIVLITGGPLNREVKIWTSSLEEGWLLPSDSESWQCTQTLELKGSSEDAFFNQVVALPRAGLLLLANAKKNAIYAVNIDYGPHPAATRMDYMAEFTVTMPILSITGTSESLPDGEHIVQVYCVQTQAIQQYALALSQCLPPPLDNTELEKTESNVSRAFDAANPDGFANLEVSHGIKHPEITSGNATLVPSVLSSSAGSAPGAVPPLRMPSSQITASPETVSSGLETKLSALSSPRTVEQIHTASSPLPLSPRVSRMSSGFRTPVGSFDPGPAFPNHAGDQPVVEYSSDRRPETGADGAAPCDDLRKDDKSVVSNDIPVVPDPPMVFKHPTHLVTPSEILSKAPSSSETQISQGMSVGEAKVQDVVVNDDTASTEVEVKVVGETGIDQNDDYTFHRESQITIAEQKEKSFYSQASDLGIQMARDCRVDNYSVEGAHQTNDVGVSESPDQFPSNSNEGLTNNAFMKVGESETPAAAPQSLAPTTKGKRQKGKTSQVSGPSSPSPSPFNSTDSSNDPGSSSGVPSADVPFSQLLAMQESLDQLVSMQKEMQKQMASAVSVPFNKESRRLETSLGRNMEKVVKANADALWARIQEENAKHEKLERDRTQQISNLITNSMNKDLPALLEKTLKKEITAIGSSVARALTPIIEKSISVAITESFQKGVGDKTVNQLEKAVNSKLEAVLGRQIQSQFQTFGKQALQESLRSSLEASIIPAFEFSCKAMFEQVDATLQKGLMKHVTATQQQLESAHSPLAIALRDAISSASSITQTLSGELIEGQRKLLAIATAGASSNVANPLVSQLSNGPLPGLHDIVEAPIDPTKELSRLIAENKYEEAFTAALHKSDVSIVSWLCSQVDLQKILTISPLPLSQGVLLALLQQLACDMSKETPRKVSWMTEVAVVINPADPMIAMHVRPIFEQVYQILGHHRNLPTVSASEANSIRLLMHVIHSVLTSCK</sequence>
<evidence type="ECO:0000256" key="6">
    <source>
        <dbReference type="ARBA" id="ARBA00022664"/>
    </source>
</evidence>
<evidence type="ECO:0000256" key="7">
    <source>
        <dbReference type="ARBA" id="ARBA00022737"/>
    </source>
</evidence>
<dbReference type="GO" id="GO:0006397">
    <property type="term" value="P:mRNA processing"/>
    <property type="evidence" value="ECO:0007669"/>
    <property type="project" value="UniProtKB-KW"/>
</dbReference>
<keyword evidence="4" id="KW-0597">Phosphoprotein</keyword>
<dbReference type="AlphaFoldDB" id="A0ABD3KYV9"/>
<gene>
    <name evidence="13" type="ORF">ACJRO7_022217</name>
</gene>
<dbReference type="Pfam" id="PF16529">
    <property type="entry name" value="Ge1_WD40"/>
    <property type="match status" value="1"/>
</dbReference>
<dbReference type="PANTHER" id="PTHR15598:SF7">
    <property type="entry name" value="ENHANCER OF MRNA-DECAPPING-LIKE PROTEIN"/>
    <property type="match status" value="1"/>
</dbReference>
<dbReference type="Gene3D" id="2.130.10.10">
    <property type="entry name" value="YVTN repeat-like/Quinoprotein amine dehydrogenase"/>
    <property type="match status" value="1"/>
</dbReference>
<evidence type="ECO:0000256" key="5">
    <source>
        <dbReference type="ARBA" id="ARBA00022574"/>
    </source>
</evidence>
<evidence type="ECO:0000259" key="12">
    <source>
        <dbReference type="Pfam" id="PF21289"/>
    </source>
</evidence>
<evidence type="ECO:0000313" key="14">
    <source>
        <dbReference type="Proteomes" id="UP001634007"/>
    </source>
</evidence>
<dbReference type="EMBL" id="JBJKBG010000005">
    <property type="protein sequence ID" value="KAL3741060.1"/>
    <property type="molecule type" value="Genomic_DNA"/>
</dbReference>
<dbReference type="InterPro" id="IPR045152">
    <property type="entry name" value="EDC4-like"/>
</dbReference>
<dbReference type="FunFam" id="2.130.10.10:FF:000232">
    <property type="entry name" value="enhancer of mRNA-decapping protein 4"/>
    <property type="match status" value="1"/>
</dbReference>
<dbReference type="InterPro" id="IPR015943">
    <property type="entry name" value="WD40/YVTN_repeat-like_dom_sf"/>
</dbReference>
<evidence type="ECO:0000256" key="8">
    <source>
        <dbReference type="ARBA" id="ARBA00023054"/>
    </source>
</evidence>
<name>A0ABD3KYV9_EUCGL</name>
<keyword evidence="3" id="KW-0963">Cytoplasm</keyword>
<dbReference type="PROSITE" id="PS50082">
    <property type="entry name" value="WD_REPEATS_2"/>
    <property type="match status" value="2"/>
</dbReference>
<keyword evidence="5 9" id="KW-0853">WD repeat</keyword>
<dbReference type="InterPro" id="IPR044938">
    <property type="entry name" value="EDC4_C_sf"/>
</dbReference>
<keyword evidence="14" id="KW-1185">Reference proteome</keyword>
<dbReference type="PROSITE" id="PS50294">
    <property type="entry name" value="WD_REPEATS_REGION"/>
    <property type="match status" value="1"/>
</dbReference>
<evidence type="ECO:0000256" key="9">
    <source>
        <dbReference type="PROSITE-ProRule" id="PRU00221"/>
    </source>
</evidence>
<feature type="domain" description="Enhancer of mRNA-decapping protein 4 C-terminal" evidence="12">
    <location>
        <begin position="1090"/>
        <end position="1192"/>
    </location>
</feature>
<comment type="caution">
    <text evidence="13">The sequence shown here is derived from an EMBL/GenBank/DDBJ whole genome shotgun (WGS) entry which is preliminary data.</text>
</comment>
<dbReference type="FunFam" id="1.10.220.100:FF:000001">
    <property type="entry name" value="Enhancer of mRNA-decapping protein 4"/>
    <property type="match status" value="1"/>
</dbReference>
<organism evidence="13 14">
    <name type="scientific">Eucalyptus globulus</name>
    <name type="common">Tasmanian blue gum</name>
    <dbReference type="NCBI Taxonomy" id="34317"/>
    <lineage>
        <taxon>Eukaryota</taxon>
        <taxon>Viridiplantae</taxon>
        <taxon>Streptophyta</taxon>
        <taxon>Embryophyta</taxon>
        <taxon>Tracheophyta</taxon>
        <taxon>Spermatophyta</taxon>
        <taxon>Magnoliopsida</taxon>
        <taxon>eudicotyledons</taxon>
        <taxon>Gunneridae</taxon>
        <taxon>Pentapetalae</taxon>
        <taxon>rosids</taxon>
        <taxon>malvids</taxon>
        <taxon>Myrtales</taxon>
        <taxon>Myrtaceae</taxon>
        <taxon>Myrtoideae</taxon>
        <taxon>Eucalypteae</taxon>
        <taxon>Eucalyptus</taxon>
    </lineage>
</organism>
<evidence type="ECO:0000256" key="2">
    <source>
        <dbReference type="ARBA" id="ARBA00009639"/>
    </source>
</evidence>
<dbReference type="Pfam" id="PF21289">
    <property type="entry name" value="EDC4_C"/>
    <property type="match status" value="1"/>
</dbReference>